<evidence type="ECO:0000313" key="2">
    <source>
        <dbReference type="Proteomes" id="UP000054324"/>
    </source>
</evidence>
<dbReference type="RefSeq" id="XP_009164734.1">
    <property type="nucleotide sequence ID" value="XM_009166470.1"/>
</dbReference>
<dbReference type="EMBL" id="KL596645">
    <property type="protein sequence ID" value="KER31496.1"/>
    <property type="molecule type" value="Genomic_DNA"/>
</dbReference>
<evidence type="ECO:0000313" key="1">
    <source>
        <dbReference type="EMBL" id="KER31496.1"/>
    </source>
</evidence>
<sequence>MNLRQESINQQAAFLSIGVSSSVQIWTLKLPIPLSDQSDPVFHWATANFPSPQLIGLFLGSSKEPLIRCRQLLTP</sequence>
<dbReference type="KEGG" id="ovi:T265_02266"/>
<dbReference type="AlphaFoldDB" id="A0A074ZWI8"/>
<proteinExistence type="predicted"/>
<reference evidence="1 2" key="1">
    <citation type="submission" date="2013-11" db="EMBL/GenBank/DDBJ databases">
        <title>Opisthorchis viverrini - life in the bile duct.</title>
        <authorList>
            <person name="Young N.D."/>
            <person name="Nagarajan N."/>
            <person name="Lin S.J."/>
            <person name="Korhonen P.K."/>
            <person name="Jex A.R."/>
            <person name="Hall R.S."/>
            <person name="Safavi-Hemami H."/>
            <person name="Kaewkong W."/>
            <person name="Bertrand D."/>
            <person name="Gao S."/>
            <person name="Seet Q."/>
            <person name="Wongkham S."/>
            <person name="Teh B.T."/>
            <person name="Wongkham C."/>
            <person name="Intapan P.M."/>
            <person name="Maleewong W."/>
            <person name="Yang X."/>
            <person name="Hu M."/>
            <person name="Wang Z."/>
            <person name="Hofmann A."/>
            <person name="Sternberg P.W."/>
            <person name="Tan P."/>
            <person name="Wang J."/>
            <person name="Gasser R.B."/>
        </authorList>
    </citation>
    <scope>NUCLEOTIDE SEQUENCE [LARGE SCALE GENOMIC DNA]</scope>
</reference>
<dbReference type="CTD" id="20316454"/>
<gene>
    <name evidence="1" type="ORF">T265_02266</name>
</gene>
<keyword evidence="2" id="KW-1185">Reference proteome</keyword>
<dbReference type="GeneID" id="20316454"/>
<protein>
    <submittedName>
        <fullName evidence="1">Uncharacterized protein</fullName>
    </submittedName>
</protein>
<dbReference type="Proteomes" id="UP000054324">
    <property type="component" value="Unassembled WGS sequence"/>
</dbReference>
<name>A0A074ZWI8_OPIVI</name>
<accession>A0A074ZWI8</accession>
<organism evidence="1 2">
    <name type="scientific">Opisthorchis viverrini</name>
    <name type="common">Southeast Asian liver fluke</name>
    <dbReference type="NCBI Taxonomy" id="6198"/>
    <lineage>
        <taxon>Eukaryota</taxon>
        <taxon>Metazoa</taxon>
        <taxon>Spiralia</taxon>
        <taxon>Lophotrochozoa</taxon>
        <taxon>Platyhelminthes</taxon>
        <taxon>Trematoda</taxon>
        <taxon>Digenea</taxon>
        <taxon>Opisthorchiida</taxon>
        <taxon>Opisthorchiata</taxon>
        <taxon>Opisthorchiidae</taxon>
        <taxon>Opisthorchis</taxon>
    </lineage>
</organism>